<proteinExistence type="predicted"/>
<evidence type="ECO:0000313" key="2">
    <source>
        <dbReference type="Proteomes" id="UP000214365"/>
    </source>
</evidence>
<comment type="caution">
    <text evidence="1">The sequence shown here is derived from an EMBL/GenBank/DDBJ whole genome shotgun (WGS) entry which is preliminary data.</text>
</comment>
<dbReference type="EMBL" id="LFMY01000002">
    <property type="protein sequence ID" value="OKL63394.1"/>
    <property type="molecule type" value="Genomic_DNA"/>
</dbReference>
<dbReference type="GeneID" id="31001581"/>
<accession>A0A1Q5QBT5</accession>
<sequence>MVQTHSGITWFEDDDAIAFKSPVVSKWKVTRKIAEHEKCVYENEVQASMMESSCRGVFVCSSLDRPGEEAAVKIRMQRPHKRAEQARPKVRRITQKEVEGLQYLTTAGCSSAPALFAWKPEIQGLNAAPLYCQTDREERDELREALKRAWLYIVDWEDWVESTHEDVWEYFRVGLTP</sequence>
<dbReference type="Proteomes" id="UP000214365">
    <property type="component" value="Unassembled WGS sequence"/>
</dbReference>
<evidence type="ECO:0000313" key="1">
    <source>
        <dbReference type="EMBL" id="OKL63394.1"/>
    </source>
</evidence>
<dbReference type="OrthoDB" id="5401170at2759"/>
<gene>
    <name evidence="1" type="ORF">UA08_01826</name>
</gene>
<dbReference type="RefSeq" id="XP_020123515.1">
    <property type="nucleotide sequence ID" value="XM_020261532.1"/>
</dbReference>
<reference evidence="1 2" key="1">
    <citation type="submission" date="2015-06" db="EMBL/GenBank/DDBJ databases">
        <title>Talaromyces atroroseus IBT 11181 draft genome.</title>
        <authorList>
            <person name="Rasmussen K.B."/>
            <person name="Rasmussen S."/>
            <person name="Petersen B."/>
            <person name="Sicheritz-Ponten T."/>
            <person name="Mortensen U.H."/>
            <person name="Thrane U."/>
        </authorList>
    </citation>
    <scope>NUCLEOTIDE SEQUENCE [LARGE SCALE GENOMIC DNA]</scope>
    <source>
        <strain evidence="1 2">IBT 11181</strain>
    </source>
</reference>
<dbReference type="AlphaFoldDB" id="A0A1Q5QBT5"/>
<keyword evidence="2" id="KW-1185">Reference proteome</keyword>
<organism evidence="1 2">
    <name type="scientific">Talaromyces atroroseus</name>
    <dbReference type="NCBI Taxonomy" id="1441469"/>
    <lineage>
        <taxon>Eukaryota</taxon>
        <taxon>Fungi</taxon>
        <taxon>Dikarya</taxon>
        <taxon>Ascomycota</taxon>
        <taxon>Pezizomycotina</taxon>
        <taxon>Eurotiomycetes</taxon>
        <taxon>Eurotiomycetidae</taxon>
        <taxon>Eurotiales</taxon>
        <taxon>Trichocomaceae</taxon>
        <taxon>Talaromyces</taxon>
        <taxon>Talaromyces sect. Trachyspermi</taxon>
    </lineage>
</organism>
<protein>
    <submittedName>
        <fullName evidence="1">Uncharacterized protein</fullName>
    </submittedName>
</protein>
<name>A0A1Q5QBT5_TALAT</name>